<dbReference type="GO" id="GO:0005576">
    <property type="term" value="C:extracellular region"/>
    <property type="evidence" value="ECO:0007669"/>
    <property type="project" value="UniProtKB-SubCell"/>
</dbReference>
<evidence type="ECO:0000256" key="1">
    <source>
        <dbReference type="ARBA" id="ARBA00004613"/>
    </source>
</evidence>
<gene>
    <name evidence="7" type="ORF">VNO80_11288</name>
</gene>
<dbReference type="AlphaFoldDB" id="A0AAN9NA53"/>
<evidence type="ECO:0000256" key="5">
    <source>
        <dbReference type="SAM" id="MobiDB-lite"/>
    </source>
</evidence>
<comment type="subcellular location">
    <subcellularLocation>
        <location evidence="1">Secreted</location>
    </subcellularLocation>
</comment>
<dbReference type="Pfam" id="PF00314">
    <property type="entry name" value="Thaumatin"/>
    <property type="match status" value="1"/>
</dbReference>
<dbReference type="PROSITE" id="PS51367">
    <property type="entry name" value="THAUMATIN_2"/>
    <property type="match status" value="1"/>
</dbReference>
<keyword evidence="6" id="KW-1133">Transmembrane helix</keyword>
<evidence type="ECO:0000313" key="8">
    <source>
        <dbReference type="Proteomes" id="UP001374584"/>
    </source>
</evidence>
<sequence length="386" mass="42469">MVERSLSMRENGPQKDSWPKETTNRSMTCTVLQCFALRFYVLTGKVPFEDKIDIFKGRKGPMCCQYCSQTLFLTYSSTVLLNNNPSHHIKCHITKRQRRRMANPHIALLKLTSIFIVIASAPKLCVSNKTFTLVNYCKETIWPGVTRSDNHSGDGFTLKSGQTTVYTAPDGWSGRIWARTGCNFDSSGNGKCQTGGCGTSINCSGPGNPPATSADFSLGELDYYDVSLVNGFNLPIVVKAINGTGNCSTVGCDGDLRQNCPSELASKDNGKVIACQSACDVFNTDEYCCRGTYGNPATCLPSNYSKIFKQVCPAAYSFALDDPTSLITCSKADFVVIFCGSRNQTTCSYNGKQAVCKRSKAYKATPQSWWILMFPLTYMFALWIMP</sequence>
<dbReference type="InterPro" id="IPR001938">
    <property type="entry name" value="Thaumatin"/>
</dbReference>
<dbReference type="PRINTS" id="PR00347">
    <property type="entry name" value="THAUMATIN"/>
</dbReference>
<accession>A0AAN9NA53</accession>
<keyword evidence="8" id="KW-1185">Reference proteome</keyword>
<feature type="region of interest" description="Disordered" evidence="5">
    <location>
        <begin position="1"/>
        <end position="22"/>
    </location>
</feature>
<evidence type="ECO:0000313" key="7">
    <source>
        <dbReference type="EMBL" id="KAK7369252.1"/>
    </source>
</evidence>
<keyword evidence="6" id="KW-0472">Membrane</keyword>
<evidence type="ECO:0000256" key="4">
    <source>
        <dbReference type="ARBA" id="ARBA00023157"/>
    </source>
</evidence>
<dbReference type="FunFam" id="2.60.110.10:FF:000002">
    <property type="entry name" value="Thaumatin-like protein 1a"/>
    <property type="match status" value="1"/>
</dbReference>
<evidence type="ECO:0000256" key="2">
    <source>
        <dbReference type="ARBA" id="ARBA00010607"/>
    </source>
</evidence>
<evidence type="ECO:0000256" key="6">
    <source>
        <dbReference type="SAM" id="Phobius"/>
    </source>
</evidence>
<dbReference type="EMBL" id="JAYMYR010000004">
    <property type="protein sequence ID" value="KAK7369252.1"/>
    <property type="molecule type" value="Genomic_DNA"/>
</dbReference>
<name>A0AAN9NA53_PHACN</name>
<dbReference type="Proteomes" id="UP001374584">
    <property type="component" value="Unassembled WGS sequence"/>
</dbReference>
<dbReference type="PANTHER" id="PTHR31048">
    <property type="entry name" value="OS03G0233200 PROTEIN"/>
    <property type="match status" value="1"/>
</dbReference>
<organism evidence="7 8">
    <name type="scientific">Phaseolus coccineus</name>
    <name type="common">Scarlet runner bean</name>
    <name type="synonym">Phaseolus multiflorus</name>
    <dbReference type="NCBI Taxonomy" id="3886"/>
    <lineage>
        <taxon>Eukaryota</taxon>
        <taxon>Viridiplantae</taxon>
        <taxon>Streptophyta</taxon>
        <taxon>Embryophyta</taxon>
        <taxon>Tracheophyta</taxon>
        <taxon>Spermatophyta</taxon>
        <taxon>Magnoliopsida</taxon>
        <taxon>eudicotyledons</taxon>
        <taxon>Gunneridae</taxon>
        <taxon>Pentapetalae</taxon>
        <taxon>rosids</taxon>
        <taxon>fabids</taxon>
        <taxon>Fabales</taxon>
        <taxon>Fabaceae</taxon>
        <taxon>Papilionoideae</taxon>
        <taxon>50 kb inversion clade</taxon>
        <taxon>NPAAA clade</taxon>
        <taxon>indigoferoid/millettioid clade</taxon>
        <taxon>Phaseoleae</taxon>
        <taxon>Phaseolus</taxon>
    </lineage>
</organism>
<reference evidence="7 8" key="1">
    <citation type="submission" date="2024-01" db="EMBL/GenBank/DDBJ databases">
        <title>The genomes of 5 underutilized Papilionoideae crops provide insights into root nodulation and disease resistanc.</title>
        <authorList>
            <person name="Jiang F."/>
        </authorList>
    </citation>
    <scope>NUCLEOTIDE SEQUENCE [LARGE SCALE GENOMIC DNA]</scope>
    <source>
        <strain evidence="7">JINMINGXINNONG_FW02</strain>
        <tissue evidence="7">Leaves</tissue>
    </source>
</reference>
<evidence type="ECO:0000256" key="3">
    <source>
        <dbReference type="ARBA" id="ARBA00022525"/>
    </source>
</evidence>
<dbReference type="SMART" id="SM00205">
    <property type="entry name" value="THN"/>
    <property type="match status" value="1"/>
</dbReference>
<dbReference type="Gene3D" id="2.60.110.10">
    <property type="entry name" value="Thaumatin"/>
    <property type="match status" value="1"/>
</dbReference>
<dbReference type="CDD" id="cd09218">
    <property type="entry name" value="TLP-PA"/>
    <property type="match status" value="1"/>
</dbReference>
<dbReference type="SUPFAM" id="SSF49870">
    <property type="entry name" value="Osmotin, thaumatin-like protein"/>
    <property type="match status" value="1"/>
</dbReference>
<evidence type="ECO:0008006" key="9">
    <source>
        <dbReference type="Google" id="ProtNLM"/>
    </source>
</evidence>
<keyword evidence="3" id="KW-0964">Secreted</keyword>
<comment type="caution">
    <text evidence="7">The sequence shown here is derived from an EMBL/GenBank/DDBJ whole genome shotgun (WGS) entry which is preliminary data.</text>
</comment>
<dbReference type="InterPro" id="IPR037176">
    <property type="entry name" value="Osmotin/thaumatin-like_sf"/>
</dbReference>
<protein>
    <recommendedName>
        <fullName evidence="9">Thaumatin-like protein</fullName>
    </recommendedName>
</protein>
<keyword evidence="6" id="KW-0812">Transmembrane</keyword>
<keyword evidence="4" id="KW-1015">Disulfide bond</keyword>
<proteinExistence type="inferred from homology"/>
<comment type="similarity">
    <text evidence="2">Belongs to the thaumatin family.</text>
</comment>
<feature type="transmembrane region" description="Helical" evidence="6">
    <location>
        <begin position="368"/>
        <end position="385"/>
    </location>
</feature>